<feature type="domain" description="Ketoreductase" evidence="4">
    <location>
        <begin position="23"/>
        <end position="204"/>
    </location>
</feature>
<dbReference type="InterPro" id="IPR050259">
    <property type="entry name" value="SDR"/>
</dbReference>
<dbReference type="PANTHER" id="PTHR42879">
    <property type="entry name" value="3-OXOACYL-(ACYL-CARRIER-PROTEIN) REDUCTASE"/>
    <property type="match status" value="1"/>
</dbReference>
<accession>A0A9D2N104</accession>
<keyword evidence="3" id="KW-0443">Lipid metabolism</keyword>
<dbReference type="Pfam" id="PF13561">
    <property type="entry name" value="adh_short_C2"/>
    <property type="match status" value="1"/>
</dbReference>
<dbReference type="AlphaFoldDB" id="A0A9D2N104"/>
<evidence type="ECO:0000256" key="2">
    <source>
        <dbReference type="ARBA" id="ARBA00023002"/>
    </source>
</evidence>
<dbReference type="EMBL" id="DWWT01000070">
    <property type="protein sequence ID" value="HJC07034.1"/>
    <property type="molecule type" value="Genomic_DNA"/>
</dbReference>
<dbReference type="InterPro" id="IPR036291">
    <property type="entry name" value="NAD(P)-bd_dom_sf"/>
</dbReference>
<dbReference type="GO" id="GO:0016491">
    <property type="term" value="F:oxidoreductase activity"/>
    <property type="evidence" value="ECO:0007669"/>
    <property type="project" value="UniProtKB-KW"/>
</dbReference>
<keyword evidence="3" id="KW-0753">Steroid metabolism</keyword>
<gene>
    <name evidence="5" type="ORF">H9704_12975</name>
</gene>
<comment type="similarity">
    <text evidence="1">Belongs to the short-chain dehydrogenases/reductases (SDR) family.</text>
</comment>
<dbReference type="PRINTS" id="PR00080">
    <property type="entry name" value="SDRFAMILY"/>
</dbReference>
<proteinExistence type="inferred from homology"/>
<dbReference type="FunFam" id="3.40.50.720:FF:000173">
    <property type="entry name" value="3-oxoacyl-[acyl-carrier protein] reductase"/>
    <property type="match status" value="1"/>
</dbReference>
<dbReference type="Proteomes" id="UP000823910">
    <property type="component" value="Unassembled WGS sequence"/>
</dbReference>
<keyword evidence="2" id="KW-0560">Oxidoreductase</keyword>
<dbReference type="GO" id="GO:0008202">
    <property type="term" value="P:steroid metabolic process"/>
    <property type="evidence" value="ECO:0007669"/>
    <property type="project" value="UniProtKB-KW"/>
</dbReference>
<comment type="caution">
    <text evidence="5">The sequence shown here is derived from an EMBL/GenBank/DDBJ whole genome shotgun (WGS) entry which is preliminary data.</text>
</comment>
<evidence type="ECO:0000256" key="3">
    <source>
        <dbReference type="ARBA" id="ARBA00023221"/>
    </source>
</evidence>
<reference evidence="5" key="1">
    <citation type="journal article" date="2021" name="PeerJ">
        <title>Extensive microbial diversity within the chicken gut microbiome revealed by metagenomics and culture.</title>
        <authorList>
            <person name="Gilroy R."/>
            <person name="Ravi A."/>
            <person name="Getino M."/>
            <person name="Pursley I."/>
            <person name="Horton D.L."/>
            <person name="Alikhan N.F."/>
            <person name="Baker D."/>
            <person name="Gharbi K."/>
            <person name="Hall N."/>
            <person name="Watson M."/>
            <person name="Adriaenssens E.M."/>
            <person name="Foster-Nyarko E."/>
            <person name="Jarju S."/>
            <person name="Secka A."/>
            <person name="Antonio M."/>
            <person name="Oren A."/>
            <person name="Chaudhuri R.R."/>
            <person name="La Ragione R."/>
            <person name="Hildebrand F."/>
            <person name="Pallen M.J."/>
        </authorList>
    </citation>
    <scope>NUCLEOTIDE SEQUENCE</scope>
    <source>
        <strain evidence="5">CHK180-15479</strain>
    </source>
</reference>
<organism evidence="5 6">
    <name type="scientific">Candidatus Enterocloster excrementipullorum</name>
    <dbReference type="NCBI Taxonomy" id="2838559"/>
    <lineage>
        <taxon>Bacteria</taxon>
        <taxon>Bacillati</taxon>
        <taxon>Bacillota</taxon>
        <taxon>Clostridia</taxon>
        <taxon>Lachnospirales</taxon>
        <taxon>Lachnospiraceae</taxon>
        <taxon>Enterocloster</taxon>
    </lineage>
</organism>
<evidence type="ECO:0000259" key="4">
    <source>
        <dbReference type="SMART" id="SM00822"/>
    </source>
</evidence>
<dbReference type="SMART" id="SM00822">
    <property type="entry name" value="PKS_KR"/>
    <property type="match status" value="1"/>
</dbReference>
<dbReference type="SUPFAM" id="SSF51735">
    <property type="entry name" value="NAD(P)-binding Rossmann-fold domains"/>
    <property type="match status" value="1"/>
</dbReference>
<sequence>MAAFTEQQMKEFSMAKYYSLEGQTAVVTGGSTGLGLAITRCLISAGAKVVVLSMETEEQAAEALKEFGDKAVYYPFNITETDKTQAMVDRILAEQGPVSILINNAGNHCKKFIWEMSVEEYVNVLNVHLVGAFALTKALVPQMKELGHGRILFQASMTSYIGQPQVAGYSTAKAGYLGLIHTLTAELAEYGITVNAIAPGWIDTPMFHKATDNDPPRLAKIMGRIPAKSVGDPMDVGMCAAFLCSEAARYISGTCVPVDGGALIGF</sequence>
<reference evidence="5" key="2">
    <citation type="submission" date="2021-04" db="EMBL/GenBank/DDBJ databases">
        <authorList>
            <person name="Gilroy R."/>
        </authorList>
    </citation>
    <scope>NUCLEOTIDE SEQUENCE</scope>
    <source>
        <strain evidence="5">CHK180-15479</strain>
    </source>
</reference>
<dbReference type="InterPro" id="IPR002347">
    <property type="entry name" value="SDR_fam"/>
</dbReference>
<dbReference type="InterPro" id="IPR057326">
    <property type="entry name" value="KR_dom"/>
</dbReference>
<dbReference type="Gene3D" id="3.40.50.720">
    <property type="entry name" value="NAD(P)-binding Rossmann-like Domain"/>
    <property type="match status" value="1"/>
</dbReference>
<evidence type="ECO:0000256" key="1">
    <source>
        <dbReference type="ARBA" id="ARBA00006484"/>
    </source>
</evidence>
<evidence type="ECO:0000313" key="5">
    <source>
        <dbReference type="EMBL" id="HJC07034.1"/>
    </source>
</evidence>
<evidence type="ECO:0000313" key="6">
    <source>
        <dbReference type="Proteomes" id="UP000823910"/>
    </source>
</evidence>
<name>A0A9D2N104_9FIRM</name>
<dbReference type="PANTHER" id="PTHR42879:SF2">
    <property type="entry name" value="3-OXOACYL-[ACYL-CARRIER-PROTEIN] REDUCTASE FABG"/>
    <property type="match status" value="1"/>
</dbReference>
<protein>
    <submittedName>
        <fullName evidence="5">SDR family oxidoreductase</fullName>
    </submittedName>
</protein>
<dbReference type="PRINTS" id="PR00081">
    <property type="entry name" value="GDHRDH"/>
</dbReference>